<comment type="similarity">
    <text evidence="8">Belongs to the tRNA(Ile)-lysidine synthase family.</text>
</comment>
<dbReference type="STRING" id="118110.XW81_00520"/>
<dbReference type="SUPFAM" id="SSF82829">
    <property type="entry name" value="MesJ substrate recognition domain-like"/>
    <property type="match status" value="1"/>
</dbReference>
<feature type="binding site" evidence="8">
    <location>
        <begin position="19"/>
        <end position="24"/>
    </location>
    <ligand>
        <name>ATP</name>
        <dbReference type="ChEBI" id="CHEBI:30616"/>
    </ligand>
</feature>
<dbReference type="GO" id="GO:0006400">
    <property type="term" value="P:tRNA modification"/>
    <property type="evidence" value="ECO:0007669"/>
    <property type="project" value="UniProtKB-UniRule"/>
</dbReference>
<dbReference type="InterPro" id="IPR012795">
    <property type="entry name" value="tRNA_Ile_lys_synt_N"/>
</dbReference>
<sequence>MIETYIKKTKNLSFLLSYSGGLDSTFLFFKLLRIKDNNPKLKFRAIHINHQLNKNSGKWSKHCYDVCKKHNIPLIIKKIKVKENKIGIEASARLERYKKIYEQVFQKEIILTAHNLNDQCETFLLALKRGSGITGLSGIPYESKLFGKQLIVRPLLKTPRSKIENWIKKNNVNWIEDESNYDVKHDRNFIRHKILPLLTKRWPSFIKNCAKSSFILKKEKKILDPILKNNLDKYLILSSILDIENFEKLLPDTIYSLLRTWIKSNSYIIPSHKVVKKIYYEIILSKKDSKAKIKIGDYEVKRYKSNLHLIKIIPCIKNLIIMWYKPMISLKLPHNLGCITQNKFGTILPLPKPNELINIRFQTSGKILIQGNSMRKPIKKIWQDHGIAPWNRNKIPLLFYNNELISALGVFVVSKKKCHTNIKEWKLSWIQNKY</sequence>
<evidence type="ECO:0000256" key="4">
    <source>
        <dbReference type="ARBA" id="ARBA00022694"/>
    </source>
</evidence>
<keyword evidence="9" id="KW-1133">Transmembrane helix</keyword>
<dbReference type="AlphaFoldDB" id="A0A172WD75"/>
<dbReference type="SUPFAM" id="SSF56037">
    <property type="entry name" value="PheT/TilS domain"/>
    <property type="match status" value="1"/>
</dbReference>
<evidence type="ECO:0000256" key="5">
    <source>
        <dbReference type="ARBA" id="ARBA00022741"/>
    </source>
</evidence>
<dbReference type="EMBL" id="CP011299">
    <property type="protein sequence ID" value="ANF16917.1"/>
    <property type="molecule type" value="Genomic_DNA"/>
</dbReference>
<protein>
    <recommendedName>
        <fullName evidence="8">tRNA(Ile)-lysidine synthase</fullName>
        <ecNumber evidence="8">6.3.4.19</ecNumber>
    </recommendedName>
    <alternativeName>
        <fullName evidence="8">tRNA(Ile)-2-lysyl-cytidine synthase</fullName>
    </alternativeName>
    <alternativeName>
        <fullName evidence="8">tRNA(Ile)-lysidine synthetase</fullName>
    </alternativeName>
</protein>
<comment type="catalytic activity">
    <reaction evidence="7 8">
        <text>cytidine(34) in tRNA(Ile2) + L-lysine + ATP = lysidine(34) in tRNA(Ile2) + AMP + diphosphate + H(+)</text>
        <dbReference type="Rhea" id="RHEA:43744"/>
        <dbReference type="Rhea" id="RHEA-COMP:10625"/>
        <dbReference type="Rhea" id="RHEA-COMP:10670"/>
        <dbReference type="ChEBI" id="CHEBI:15378"/>
        <dbReference type="ChEBI" id="CHEBI:30616"/>
        <dbReference type="ChEBI" id="CHEBI:32551"/>
        <dbReference type="ChEBI" id="CHEBI:33019"/>
        <dbReference type="ChEBI" id="CHEBI:82748"/>
        <dbReference type="ChEBI" id="CHEBI:83665"/>
        <dbReference type="ChEBI" id="CHEBI:456215"/>
        <dbReference type="EC" id="6.3.4.19"/>
    </reaction>
</comment>
<dbReference type="Pfam" id="PF11734">
    <property type="entry name" value="TilS_C"/>
    <property type="match status" value="1"/>
</dbReference>
<dbReference type="PANTHER" id="PTHR43033">
    <property type="entry name" value="TRNA(ILE)-LYSIDINE SYNTHASE-RELATED"/>
    <property type="match status" value="1"/>
</dbReference>
<dbReference type="InterPro" id="IPR014729">
    <property type="entry name" value="Rossmann-like_a/b/a_fold"/>
</dbReference>
<dbReference type="PATRIC" id="fig|118110.3.peg.98"/>
<dbReference type="NCBIfam" id="TIGR02433">
    <property type="entry name" value="lysidine_TilS_C"/>
    <property type="match status" value="1"/>
</dbReference>
<dbReference type="Pfam" id="PF01171">
    <property type="entry name" value="ATP_bind_3"/>
    <property type="match status" value="1"/>
</dbReference>
<comment type="subcellular location">
    <subcellularLocation>
        <location evidence="1 8">Cytoplasm</location>
    </subcellularLocation>
</comment>
<keyword evidence="3 8" id="KW-0436">Ligase</keyword>
<dbReference type="InterPro" id="IPR011063">
    <property type="entry name" value="TilS/TtcA_N"/>
</dbReference>
<dbReference type="CDD" id="cd01992">
    <property type="entry name" value="TilS_N"/>
    <property type="match status" value="1"/>
</dbReference>
<dbReference type="Gene3D" id="1.20.59.20">
    <property type="match status" value="1"/>
</dbReference>
<dbReference type="InterPro" id="IPR015262">
    <property type="entry name" value="tRNA_Ile_lys_synt_subst-bd"/>
</dbReference>
<dbReference type="Pfam" id="PF09179">
    <property type="entry name" value="TilS"/>
    <property type="match status" value="1"/>
</dbReference>
<name>A0A172WD75_BUCSC</name>
<feature type="transmembrane region" description="Helical" evidence="9">
    <location>
        <begin position="12"/>
        <end position="32"/>
    </location>
</feature>
<reference evidence="11 12" key="1">
    <citation type="submission" date="2015-04" db="EMBL/GenBank/DDBJ databases">
        <title>Buchnera aphidicola assembly.</title>
        <authorList>
            <person name="Zhang Y."/>
        </authorList>
    </citation>
    <scope>NUCLEOTIDE SEQUENCE [LARGE SCALE GENOMIC DNA]</scope>
    <source>
        <strain evidence="11 12">SC</strain>
    </source>
</reference>
<dbReference type="OrthoDB" id="9807403at2"/>
<dbReference type="EC" id="6.3.4.19" evidence="8"/>
<organism evidence="11 12">
    <name type="scientific">Buchnera aphidicola subsp. Schlechtendalia chinensis</name>
    <dbReference type="NCBI Taxonomy" id="118110"/>
    <lineage>
        <taxon>Bacteria</taxon>
        <taxon>Pseudomonadati</taxon>
        <taxon>Pseudomonadota</taxon>
        <taxon>Gammaproteobacteria</taxon>
        <taxon>Enterobacterales</taxon>
        <taxon>Erwiniaceae</taxon>
        <taxon>Buchnera</taxon>
    </lineage>
</organism>
<evidence type="ECO:0000313" key="11">
    <source>
        <dbReference type="EMBL" id="ANF16917.1"/>
    </source>
</evidence>
<dbReference type="Gene3D" id="3.40.50.620">
    <property type="entry name" value="HUPs"/>
    <property type="match status" value="1"/>
</dbReference>
<dbReference type="GO" id="GO:0005524">
    <property type="term" value="F:ATP binding"/>
    <property type="evidence" value="ECO:0007669"/>
    <property type="project" value="UniProtKB-UniRule"/>
</dbReference>
<dbReference type="GO" id="GO:0005737">
    <property type="term" value="C:cytoplasm"/>
    <property type="evidence" value="ECO:0007669"/>
    <property type="project" value="UniProtKB-SubCell"/>
</dbReference>
<keyword evidence="9" id="KW-0812">Transmembrane</keyword>
<keyword evidence="9" id="KW-0472">Membrane</keyword>
<evidence type="ECO:0000256" key="6">
    <source>
        <dbReference type="ARBA" id="ARBA00022840"/>
    </source>
</evidence>
<feature type="domain" description="Lysidine-tRNA(Ile) synthetase C-terminal" evidence="10">
    <location>
        <begin position="357"/>
        <end position="429"/>
    </location>
</feature>
<proteinExistence type="inferred from homology"/>
<dbReference type="SUPFAM" id="SSF52402">
    <property type="entry name" value="Adenine nucleotide alpha hydrolases-like"/>
    <property type="match status" value="1"/>
</dbReference>
<comment type="domain">
    <text evidence="8">The N-terminal region contains the highly conserved SGGXDS motif, predicted to be a P-loop motif involved in ATP binding.</text>
</comment>
<keyword evidence="12" id="KW-1185">Reference proteome</keyword>
<comment type="function">
    <text evidence="8">Ligates lysine onto the cytidine present at position 34 of the AUA codon-specific tRNA(Ile) that contains the anticodon CAU, in an ATP-dependent manner. Cytidine is converted to lysidine, thus changing the amino acid specificity of the tRNA from methionine to isoleucine.</text>
</comment>
<evidence type="ECO:0000256" key="7">
    <source>
        <dbReference type="ARBA" id="ARBA00048539"/>
    </source>
</evidence>
<gene>
    <name evidence="8" type="primary">tilS</name>
    <name evidence="11" type="ORF">XW81_00520</name>
</gene>
<evidence type="ECO:0000256" key="8">
    <source>
        <dbReference type="HAMAP-Rule" id="MF_01161"/>
    </source>
</evidence>
<evidence type="ECO:0000259" key="10">
    <source>
        <dbReference type="SMART" id="SM00977"/>
    </source>
</evidence>
<keyword evidence="2 8" id="KW-0963">Cytoplasm</keyword>
<keyword evidence="4 8" id="KW-0819">tRNA processing</keyword>
<evidence type="ECO:0000256" key="1">
    <source>
        <dbReference type="ARBA" id="ARBA00004496"/>
    </source>
</evidence>
<evidence type="ECO:0000256" key="3">
    <source>
        <dbReference type="ARBA" id="ARBA00022598"/>
    </source>
</evidence>
<dbReference type="RefSeq" id="WP_075473902.1">
    <property type="nucleotide sequence ID" value="NZ_CP011299.1"/>
</dbReference>
<keyword evidence="5 8" id="KW-0547">Nucleotide-binding</keyword>
<dbReference type="PANTHER" id="PTHR43033:SF1">
    <property type="entry name" value="TRNA(ILE)-LYSIDINE SYNTHASE-RELATED"/>
    <property type="match status" value="1"/>
</dbReference>
<dbReference type="InterPro" id="IPR012094">
    <property type="entry name" value="tRNA_Ile_lys_synt"/>
</dbReference>
<dbReference type="Proteomes" id="UP000077654">
    <property type="component" value="Chromosome"/>
</dbReference>
<dbReference type="GO" id="GO:0032267">
    <property type="term" value="F:tRNA(Ile)-lysidine synthase activity"/>
    <property type="evidence" value="ECO:0007669"/>
    <property type="project" value="UniProtKB-EC"/>
</dbReference>
<keyword evidence="6 8" id="KW-0067">ATP-binding</keyword>
<evidence type="ECO:0000256" key="2">
    <source>
        <dbReference type="ARBA" id="ARBA00022490"/>
    </source>
</evidence>
<dbReference type="NCBIfam" id="TIGR02432">
    <property type="entry name" value="lysidine_TilS_N"/>
    <property type="match status" value="1"/>
</dbReference>
<evidence type="ECO:0000313" key="12">
    <source>
        <dbReference type="Proteomes" id="UP000077654"/>
    </source>
</evidence>
<dbReference type="SMART" id="SM00977">
    <property type="entry name" value="TilS_C"/>
    <property type="match status" value="1"/>
</dbReference>
<evidence type="ECO:0000256" key="9">
    <source>
        <dbReference type="SAM" id="Phobius"/>
    </source>
</evidence>
<dbReference type="InterPro" id="IPR012796">
    <property type="entry name" value="Lysidine-tRNA-synth_C"/>
</dbReference>
<accession>A0A172WD75</accession>
<dbReference type="HAMAP" id="MF_01161">
    <property type="entry name" value="tRNA_Ile_lys_synt"/>
    <property type="match status" value="1"/>
</dbReference>